<dbReference type="CTD" id="9943548"/>
<dbReference type="KEGG" id="loa:LOAG_06140"/>
<proteinExistence type="predicted"/>
<accession>A0A1I7VS06</accession>
<evidence type="ECO:0000313" key="4">
    <source>
        <dbReference type="WBParaSite" id="EN70_5637"/>
    </source>
</evidence>
<dbReference type="GeneID" id="9943548"/>
<feature type="region of interest" description="Disordered" evidence="1">
    <location>
        <begin position="19"/>
        <end position="45"/>
    </location>
</feature>
<evidence type="ECO:0000313" key="3">
    <source>
        <dbReference type="Proteomes" id="UP000095285"/>
    </source>
</evidence>
<dbReference type="EMBL" id="JH712149">
    <property type="protein sequence ID" value="EFO22347.2"/>
    <property type="molecule type" value="Genomic_DNA"/>
</dbReference>
<dbReference type="Proteomes" id="UP000095285">
    <property type="component" value="Unassembled WGS sequence"/>
</dbReference>
<reference evidence="4" key="2">
    <citation type="submission" date="2016-11" db="UniProtKB">
        <authorList>
            <consortium name="WormBaseParasite"/>
        </authorList>
    </citation>
    <scope>IDENTIFICATION</scope>
</reference>
<organism evidence="3 4">
    <name type="scientific">Loa loa</name>
    <name type="common">Eye worm</name>
    <name type="synonym">Filaria loa</name>
    <dbReference type="NCBI Taxonomy" id="7209"/>
    <lineage>
        <taxon>Eukaryota</taxon>
        <taxon>Metazoa</taxon>
        <taxon>Ecdysozoa</taxon>
        <taxon>Nematoda</taxon>
        <taxon>Chromadorea</taxon>
        <taxon>Rhabditida</taxon>
        <taxon>Spirurina</taxon>
        <taxon>Spiruromorpha</taxon>
        <taxon>Filarioidea</taxon>
        <taxon>Onchocercidae</taxon>
        <taxon>Loa</taxon>
    </lineage>
</organism>
<sequence>MSYFPHNTTAAGAHSVVATYGDDYDDDDDDNDDDDDCGGIGSNLAGNFIPIALFP</sequence>
<reference evidence="2 3" key="1">
    <citation type="submission" date="2012-04" db="EMBL/GenBank/DDBJ databases">
        <title>The Genome Sequence of Loa loa.</title>
        <authorList>
            <consortium name="The Broad Institute Genome Sequencing Platform"/>
            <consortium name="Broad Institute Genome Sequencing Center for Infectious Disease"/>
            <person name="Nutman T.B."/>
            <person name="Fink D.L."/>
            <person name="Russ C."/>
            <person name="Young S."/>
            <person name="Zeng Q."/>
            <person name="Gargeya S."/>
            <person name="Alvarado L."/>
            <person name="Berlin A."/>
            <person name="Chapman S.B."/>
            <person name="Chen Z."/>
            <person name="Freedman E."/>
            <person name="Gellesch M."/>
            <person name="Goldberg J."/>
            <person name="Griggs A."/>
            <person name="Gujja S."/>
            <person name="Heilman E.R."/>
            <person name="Heiman D."/>
            <person name="Howarth C."/>
            <person name="Mehta T."/>
            <person name="Neiman D."/>
            <person name="Pearson M."/>
            <person name="Roberts A."/>
            <person name="Saif S."/>
            <person name="Shea T."/>
            <person name="Shenoy N."/>
            <person name="Sisk P."/>
            <person name="Stolte C."/>
            <person name="Sykes S."/>
            <person name="White J."/>
            <person name="Yandava C."/>
            <person name="Haas B."/>
            <person name="Henn M.R."/>
            <person name="Nusbaum C."/>
            <person name="Birren B."/>
        </authorList>
    </citation>
    <scope>NUCLEOTIDE SEQUENCE [LARGE SCALE GENOMIC DNA]</scope>
</reference>
<dbReference type="InParanoid" id="A0A1I7VS06"/>
<dbReference type="WBParaSite" id="EN70_5637">
    <property type="protein sequence ID" value="EN70_5637"/>
    <property type="gene ID" value="EN70_5637"/>
</dbReference>
<feature type="compositionally biased region" description="Acidic residues" evidence="1">
    <location>
        <begin position="22"/>
        <end position="37"/>
    </location>
</feature>
<dbReference type="AlphaFoldDB" id="A0A1I7VS06"/>
<protein>
    <submittedName>
        <fullName evidence="2 4">Uncharacterized protein</fullName>
    </submittedName>
</protein>
<dbReference type="RefSeq" id="XP_003141724.2">
    <property type="nucleotide sequence ID" value="XM_003141676.2"/>
</dbReference>
<evidence type="ECO:0000313" key="2">
    <source>
        <dbReference type="EMBL" id="EFO22347.2"/>
    </source>
</evidence>
<evidence type="ECO:0000256" key="1">
    <source>
        <dbReference type="SAM" id="MobiDB-lite"/>
    </source>
</evidence>
<gene>
    <name evidence="2 4" type="ORF">LOAG_06140</name>
</gene>
<accession>A0A1S0TZ13</accession>
<keyword evidence="3" id="KW-1185">Reference proteome</keyword>
<name>A0A1I7VS06_LOALO</name>